<dbReference type="EMBL" id="CP086322">
    <property type="protein sequence ID" value="UQA95159.1"/>
    <property type="molecule type" value="Genomic_DNA"/>
</dbReference>
<sequence length="87" mass="9245">MPLSVSLAPDITSTRTPGGMILLNTRTGRYWQLNETGALILEHLLAGGSCTSAVAELRIRHPEAADRVEADTKALLSSLKSAKLVTS</sequence>
<gene>
    <name evidence="1" type="ORF">K9S39_27835</name>
</gene>
<dbReference type="NCBIfam" id="NF033530">
    <property type="entry name" value="lasso_PqqD_Strm"/>
    <property type="match status" value="1"/>
</dbReference>
<accession>A0ABY4MEI5</accession>
<keyword evidence="2" id="KW-1185">Reference proteome</keyword>
<dbReference type="Pfam" id="PF05402">
    <property type="entry name" value="PqqD"/>
    <property type="match status" value="1"/>
</dbReference>
<organism evidence="1 2">
    <name type="scientific">Streptomyces halobius</name>
    <dbReference type="NCBI Taxonomy" id="2879846"/>
    <lineage>
        <taxon>Bacteria</taxon>
        <taxon>Bacillati</taxon>
        <taxon>Actinomycetota</taxon>
        <taxon>Actinomycetes</taxon>
        <taxon>Kitasatosporales</taxon>
        <taxon>Streptomycetaceae</taxon>
        <taxon>Streptomyces</taxon>
    </lineage>
</organism>
<protein>
    <submittedName>
        <fullName evidence="1">Lasso peptide biosynthesis PqqD family chaperone</fullName>
    </submittedName>
</protein>
<proteinExistence type="predicted"/>
<dbReference type="InterPro" id="IPR041881">
    <property type="entry name" value="PqqD_sf"/>
</dbReference>
<evidence type="ECO:0000313" key="1">
    <source>
        <dbReference type="EMBL" id="UQA95159.1"/>
    </source>
</evidence>
<dbReference type="Proteomes" id="UP000830115">
    <property type="component" value="Chromosome"/>
</dbReference>
<dbReference type="Gene3D" id="1.10.10.1150">
    <property type="entry name" value="Coenzyme PQQ synthesis protein D (PqqD)"/>
    <property type="match status" value="1"/>
</dbReference>
<dbReference type="RefSeq" id="WP_248866028.1">
    <property type="nucleotide sequence ID" value="NZ_CP086322.1"/>
</dbReference>
<evidence type="ECO:0000313" key="2">
    <source>
        <dbReference type="Proteomes" id="UP000830115"/>
    </source>
</evidence>
<name>A0ABY4MEI5_9ACTN</name>
<reference evidence="1" key="1">
    <citation type="submission" date="2021-10" db="EMBL/GenBank/DDBJ databases">
        <title>Streptomyces nigrumlapis sp.nov.,an antimicrobial producing actinobacterium isolated from Black Gobi rocks.</title>
        <authorList>
            <person name="Wen Y."/>
            <person name="Zhang W."/>
            <person name="Liu X.G."/>
        </authorList>
    </citation>
    <scope>NUCLEOTIDE SEQUENCE</scope>
    <source>
        <strain evidence="1">ST13-2-2</strain>
    </source>
</reference>
<dbReference type="InterPro" id="IPR008792">
    <property type="entry name" value="PQQD"/>
</dbReference>